<dbReference type="Proteomes" id="UP000271889">
    <property type="component" value="Unassembled WGS sequence"/>
</dbReference>
<proteinExistence type="predicted"/>
<evidence type="ECO:0000256" key="2">
    <source>
        <dbReference type="SAM" id="SignalP"/>
    </source>
</evidence>
<feature type="chain" id="PRO_5018064273" evidence="2">
    <location>
        <begin position="18"/>
        <end position="70"/>
    </location>
</feature>
<protein>
    <submittedName>
        <fullName evidence="3">Uncharacterized protein</fullName>
    </submittedName>
</protein>
<accession>A0A3P6SPA0</accession>
<keyword evidence="2" id="KW-0732">Signal</keyword>
<reference evidence="3 4" key="1">
    <citation type="submission" date="2018-11" db="EMBL/GenBank/DDBJ databases">
        <authorList>
            <consortium name="Pathogen Informatics"/>
        </authorList>
    </citation>
    <scope>NUCLEOTIDE SEQUENCE [LARGE SCALE GENOMIC DNA]</scope>
</reference>
<sequence>MLCGLLLSLGLLALTSAAPKLAQDDGPRMYDLPSEEASPFEDNGAVEPEAEEVEKEQSEVRNILELAKNP</sequence>
<name>A0A3P6SPA0_CYLGO</name>
<evidence type="ECO:0000313" key="4">
    <source>
        <dbReference type="Proteomes" id="UP000271889"/>
    </source>
</evidence>
<feature type="signal peptide" evidence="2">
    <location>
        <begin position="1"/>
        <end position="17"/>
    </location>
</feature>
<evidence type="ECO:0000256" key="1">
    <source>
        <dbReference type="SAM" id="MobiDB-lite"/>
    </source>
</evidence>
<feature type="region of interest" description="Disordered" evidence="1">
    <location>
        <begin position="20"/>
        <end position="70"/>
    </location>
</feature>
<evidence type="ECO:0000313" key="3">
    <source>
        <dbReference type="EMBL" id="VDK56914.1"/>
    </source>
</evidence>
<dbReference type="EMBL" id="UYRV01009825">
    <property type="protein sequence ID" value="VDK56914.1"/>
    <property type="molecule type" value="Genomic_DNA"/>
</dbReference>
<keyword evidence="4" id="KW-1185">Reference proteome</keyword>
<organism evidence="3 4">
    <name type="scientific">Cylicostephanus goldi</name>
    <name type="common">Nematode worm</name>
    <dbReference type="NCBI Taxonomy" id="71465"/>
    <lineage>
        <taxon>Eukaryota</taxon>
        <taxon>Metazoa</taxon>
        <taxon>Ecdysozoa</taxon>
        <taxon>Nematoda</taxon>
        <taxon>Chromadorea</taxon>
        <taxon>Rhabditida</taxon>
        <taxon>Rhabditina</taxon>
        <taxon>Rhabditomorpha</taxon>
        <taxon>Strongyloidea</taxon>
        <taxon>Strongylidae</taxon>
        <taxon>Cylicostephanus</taxon>
    </lineage>
</organism>
<gene>
    <name evidence="3" type="ORF">CGOC_LOCUS3805</name>
</gene>
<dbReference type="AlphaFoldDB" id="A0A3P6SPA0"/>